<dbReference type="InterPro" id="IPR011701">
    <property type="entry name" value="MFS"/>
</dbReference>
<sequence length="411" mass="41916">MPFVGLALIFAAGPLGTDMFLPSVPAITAELHTAATTTQLAITTFMIGMGVGQVLFGPVSDSWGRRQLLISGTLLGVLSSLVCSLAPSIEILVTARLFQGIAGGIGVVLVRAIITDRSKPSEAAKSFAVLMAINGVAPIVAPLIGGVLHEVTGWRGVFWVLTAVAVVQLGVAVRNPESLDASARSQGRVLSTYRRMGTLLKIPEFAGHVLIFGFGFGTMFAFIAGSSVVFQSQLGLSPVAYSVAFAVNASALIVMSVVNVRLAGVVDPRTLQKWGVVLLALGAVALLVVAVFVVPHVPGAPGEGAAGAAGAEAAAPLWLVVVCLLCTITTTAGNGLMMANTTVLAQGIAARYAGAGSALLGAVQFLVAGLVSPMTAMGEDKLMMLALTMCASAVVAHCGNALVVFARRRAA</sequence>
<evidence type="ECO:0000256" key="2">
    <source>
        <dbReference type="ARBA" id="ARBA00006236"/>
    </source>
</evidence>
<evidence type="ECO:0000256" key="8">
    <source>
        <dbReference type="SAM" id="Phobius"/>
    </source>
</evidence>
<dbReference type="CDD" id="cd17320">
    <property type="entry name" value="MFS_MdfA_MDR_like"/>
    <property type="match status" value="1"/>
</dbReference>
<keyword evidence="5 8" id="KW-0812">Transmembrane</keyword>
<feature type="transmembrane region" description="Helical" evidence="8">
    <location>
        <begin position="126"/>
        <end position="148"/>
    </location>
</feature>
<dbReference type="NCBIfam" id="TIGR00710">
    <property type="entry name" value="efflux_Bcr_CflA"/>
    <property type="match status" value="1"/>
</dbReference>
<evidence type="ECO:0000313" key="10">
    <source>
        <dbReference type="EMBL" id="KAB3520023.1"/>
    </source>
</evidence>
<dbReference type="PANTHER" id="PTHR23502">
    <property type="entry name" value="MAJOR FACILITATOR SUPERFAMILY"/>
    <property type="match status" value="1"/>
</dbReference>
<dbReference type="PROSITE" id="PS50850">
    <property type="entry name" value="MFS"/>
    <property type="match status" value="1"/>
</dbReference>
<gene>
    <name evidence="10" type="ORF">F8377_08185</name>
</gene>
<feature type="transmembrane region" description="Helical" evidence="8">
    <location>
        <begin position="349"/>
        <end position="371"/>
    </location>
</feature>
<evidence type="ECO:0000256" key="1">
    <source>
        <dbReference type="ARBA" id="ARBA00004651"/>
    </source>
</evidence>
<evidence type="ECO:0000259" key="9">
    <source>
        <dbReference type="PROSITE" id="PS50850"/>
    </source>
</evidence>
<dbReference type="Pfam" id="PF07690">
    <property type="entry name" value="MFS_1"/>
    <property type="match status" value="1"/>
</dbReference>
<evidence type="ECO:0000256" key="5">
    <source>
        <dbReference type="ARBA" id="ARBA00022692"/>
    </source>
</evidence>
<evidence type="ECO:0000256" key="4">
    <source>
        <dbReference type="ARBA" id="ARBA00022475"/>
    </source>
</evidence>
<feature type="transmembrane region" description="Helical" evidence="8">
    <location>
        <begin position="274"/>
        <end position="297"/>
    </location>
</feature>
<keyword evidence="3" id="KW-0813">Transport</keyword>
<evidence type="ECO:0000313" key="11">
    <source>
        <dbReference type="Proteomes" id="UP000436181"/>
    </source>
</evidence>
<feature type="transmembrane region" description="Helical" evidence="8">
    <location>
        <begin position="95"/>
        <end position="114"/>
    </location>
</feature>
<dbReference type="Proteomes" id="UP000436181">
    <property type="component" value="Unassembled WGS sequence"/>
</dbReference>
<comment type="caution">
    <text evidence="10">The sequence shown here is derived from an EMBL/GenBank/DDBJ whole genome shotgun (WGS) entry which is preliminary data.</text>
</comment>
<dbReference type="EMBL" id="WBZJ01000003">
    <property type="protein sequence ID" value="KAB3520023.1"/>
    <property type="molecule type" value="Genomic_DNA"/>
</dbReference>
<evidence type="ECO:0000256" key="7">
    <source>
        <dbReference type="ARBA" id="ARBA00023136"/>
    </source>
</evidence>
<comment type="similarity">
    <text evidence="2">Belongs to the major facilitator superfamily. Bcr/CmlA family.</text>
</comment>
<evidence type="ECO:0000256" key="3">
    <source>
        <dbReference type="ARBA" id="ARBA00022448"/>
    </source>
</evidence>
<feature type="transmembrane region" description="Helical" evidence="8">
    <location>
        <begin position="383"/>
        <end position="406"/>
    </location>
</feature>
<dbReference type="SUPFAM" id="SSF103473">
    <property type="entry name" value="MFS general substrate transporter"/>
    <property type="match status" value="1"/>
</dbReference>
<keyword evidence="11" id="KW-1185">Reference proteome</keyword>
<keyword evidence="7 8" id="KW-0472">Membrane</keyword>
<proteinExistence type="inferred from homology"/>
<keyword evidence="4" id="KW-1003">Cell membrane</keyword>
<dbReference type="InterPro" id="IPR004812">
    <property type="entry name" value="Efflux_drug-R_Bcr/CmlA"/>
</dbReference>
<feature type="transmembrane region" description="Helical" evidence="8">
    <location>
        <begin position="205"/>
        <end position="227"/>
    </location>
</feature>
<feature type="transmembrane region" description="Helical" evidence="8">
    <location>
        <begin position="317"/>
        <end position="337"/>
    </location>
</feature>
<keyword evidence="6 8" id="KW-1133">Transmembrane helix</keyword>
<comment type="subcellular location">
    <subcellularLocation>
        <location evidence="1">Cell membrane</location>
        <topology evidence="1">Multi-pass membrane protein</topology>
    </subcellularLocation>
</comment>
<dbReference type="Gene3D" id="1.20.1720.10">
    <property type="entry name" value="Multidrug resistance protein D"/>
    <property type="match status" value="1"/>
</dbReference>
<evidence type="ECO:0000256" key="6">
    <source>
        <dbReference type="ARBA" id="ARBA00022989"/>
    </source>
</evidence>
<protein>
    <submittedName>
        <fullName evidence="10">Multidrug effflux MFS transporter</fullName>
    </submittedName>
</protein>
<dbReference type="InterPro" id="IPR036259">
    <property type="entry name" value="MFS_trans_sf"/>
</dbReference>
<feature type="transmembrane region" description="Helical" evidence="8">
    <location>
        <begin position="68"/>
        <end position="89"/>
    </location>
</feature>
<feature type="transmembrane region" description="Helical" evidence="8">
    <location>
        <begin position="154"/>
        <end position="173"/>
    </location>
</feature>
<reference evidence="10 11" key="1">
    <citation type="submission" date="2019-10" db="EMBL/GenBank/DDBJ databases">
        <title>Corynebacterium sp novel species isolated from the respiratory tract of Marmot.</title>
        <authorList>
            <person name="Zhang G."/>
        </authorList>
    </citation>
    <scope>NUCLEOTIDE SEQUENCE [LARGE SCALE GENOMIC DNA]</scope>
    <source>
        <strain evidence="10 11">336</strain>
    </source>
</reference>
<feature type="transmembrane region" description="Helical" evidence="8">
    <location>
        <begin position="239"/>
        <end position="262"/>
    </location>
</feature>
<accession>A0ABQ6VEM1</accession>
<name>A0ABQ6VEM1_9CORY</name>
<dbReference type="PANTHER" id="PTHR23502:SF132">
    <property type="entry name" value="POLYAMINE TRANSPORTER 2-RELATED"/>
    <property type="match status" value="1"/>
</dbReference>
<feature type="transmembrane region" description="Helical" evidence="8">
    <location>
        <begin position="38"/>
        <end position="56"/>
    </location>
</feature>
<feature type="domain" description="Major facilitator superfamily (MFS) profile" evidence="9">
    <location>
        <begin position="1"/>
        <end position="411"/>
    </location>
</feature>
<dbReference type="InterPro" id="IPR020846">
    <property type="entry name" value="MFS_dom"/>
</dbReference>
<organism evidence="10 11">
    <name type="scientific">Corynebacterium zhongnanshanii</name>
    <dbReference type="NCBI Taxonomy" id="2768834"/>
    <lineage>
        <taxon>Bacteria</taxon>
        <taxon>Bacillati</taxon>
        <taxon>Actinomycetota</taxon>
        <taxon>Actinomycetes</taxon>
        <taxon>Mycobacteriales</taxon>
        <taxon>Corynebacteriaceae</taxon>
        <taxon>Corynebacterium</taxon>
    </lineage>
</organism>